<dbReference type="HOGENOM" id="CLU_025683_0_0_1"/>
<dbReference type="OrthoDB" id="4933784at2759"/>
<reference evidence="5 6" key="1">
    <citation type="journal article" date="2011" name="PLoS Genet.">
        <title>Genome sequencing and comparative transcriptomics of the model entomopathogenic fungi Metarhizium anisopliae and M. acridum.</title>
        <authorList>
            <person name="Gao Q."/>
            <person name="Jin K."/>
            <person name="Ying S.H."/>
            <person name="Zhang Y."/>
            <person name="Xiao G."/>
            <person name="Shang Y."/>
            <person name="Duan Z."/>
            <person name="Hu X."/>
            <person name="Xie X.Q."/>
            <person name="Zhou G."/>
            <person name="Peng G."/>
            <person name="Luo Z."/>
            <person name="Huang W."/>
            <person name="Wang B."/>
            <person name="Fang W."/>
            <person name="Wang S."/>
            <person name="Zhong Y."/>
            <person name="Ma L.J."/>
            <person name="St Leger R.J."/>
            <person name="Zhao G.P."/>
            <person name="Pei Y."/>
            <person name="Feng M.G."/>
            <person name="Xia Y."/>
            <person name="Wang C."/>
        </authorList>
    </citation>
    <scope>NUCLEOTIDE SEQUENCE [LARGE SCALE GENOMIC DNA]</scope>
    <source>
        <strain evidence="5 6">CQMa 102</strain>
    </source>
</reference>
<evidence type="ECO:0000256" key="2">
    <source>
        <dbReference type="SAM" id="MobiDB-lite"/>
    </source>
</evidence>
<protein>
    <submittedName>
        <fullName evidence="5">Serine protease 2</fullName>
    </submittedName>
</protein>
<evidence type="ECO:0000259" key="4">
    <source>
        <dbReference type="Pfam" id="PF05922"/>
    </source>
</evidence>
<dbReference type="AlphaFoldDB" id="E9EAE9"/>
<keyword evidence="1" id="KW-0175">Coiled coil</keyword>
<evidence type="ECO:0000256" key="3">
    <source>
        <dbReference type="SAM" id="SignalP"/>
    </source>
</evidence>
<dbReference type="EMBL" id="GL698533">
    <property type="protein sequence ID" value="EFY87058.1"/>
    <property type="molecule type" value="Genomic_DNA"/>
</dbReference>
<organism evidence="6">
    <name type="scientific">Metarhizium acridum (strain CQMa 102)</name>
    <dbReference type="NCBI Taxonomy" id="655827"/>
    <lineage>
        <taxon>Eukaryota</taxon>
        <taxon>Fungi</taxon>
        <taxon>Dikarya</taxon>
        <taxon>Ascomycota</taxon>
        <taxon>Pezizomycotina</taxon>
        <taxon>Sordariomycetes</taxon>
        <taxon>Hypocreomycetidae</taxon>
        <taxon>Hypocreales</taxon>
        <taxon>Clavicipitaceae</taxon>
        <taxon>Metarhizium</taxon>
    </lineage>
</organism>
<dbReference type="InterPro" id="IPR037045">
    <property type="entry name" value="S8pro/Inhibitor_I9_sf"/>
</dbReference>
<dbReference type="InParanoid" id="E9EAE9"/>
<dbReference type="eggNOG" id="KOG1153">
    <property type="taxonomic scope" value="Eukaryota"/>
</dbReference>
<dbReference type="SUPFAM" id="SSF54897">
    <property type="entry name" value="Protease propeptides/inhibitors"/>
    <property type="match status" value="1"/>
</dbReference>
<gene>
    <name evidence="5" type="ORF">MAC_06847</name>
</gene>
<dbReference type="Pfam" id="PF05922">
    <property type="entry name" value="Inhibitor_I9"/>
    <property type="match status" value="1"/>
</dbReference>
<dbReference type="GO" id="GO:0006508">
    <property type="term" value="P:proteolysis"/>
    <property type="evidence" value="ECO:0007669"/>
    <property type="project" value="UniProtKB-KW"/>
</dbReference>
<feature type="coiled-coil region" evidence="1">
    <location>
        <begin position="223"/>
        <end position="250"/>
    </location>
</feature>
<keyword evidence="5" id="KW-0645">Protease</keyword>
<name>E9EAE9_METAQ</name>
<keyword evidence="5" id="KW-0378">Hydrolase</keyword>
<dbReference type="Gene3D" id="3.30.70.80">
    <property type="entry name" value="Peptidase S8 propeptide/proteinase inhibitor I9"/>
    <property type="match status" value="1"/>
</dbReference>
<evidence type="ECO:0000256" key="1">
    <source>
        <dbReference type="SAM" id="Coils"/>
    </source>
</evidence>
<proteinExistence type="predicted"/>
<feature type="region of interest" description="Disordered" evidence="2">
    <location>
        <begin position="118"/>
        <end position="145"/>
    </location>
</feature>
<feature type="domain" description="Inhibitor I9" evidence="4">
    <location>
        <begin position="35"/>
        <end position="118"/>
    </location>
</feature>
<dbReference type="InterPro" id="IPR010259">
    <property type="entry name" value="S8pro/Inhibitor_I9"/>
</dbReference>
<evidence type="ECO:0000313" key="6">
    <source>
        <dbReference type="Proteomes" id="UP000002499"/>
    </source>
</evidence>
<feature type="chain" id="PRO_5003235229" evidence="3">
    <location>
        <begin position="21"/>
        <end position="442"/>
    </location>
</feature>
<keyword evidence="3" id="KW-0732">Signal</keyword>
<evidence type="ECO:0000313" key="5">
    <source>
        <dbReference type="EMBL" id="EFY87058.1"/>
    </source>
</evidence>
<accession>E9EAE9</accession>
<dbReference type="GO" id="GO:0008233">
    <property type="term" value="F:peptidase activity"/>
    <property type="evidence" value="ECO:0007669"/>
    <property type="project" value="UniProtKB-KW"/>
</dbReference>
<feature type="signal peptide" evidence="3">
    <location>
        <begin position="1"/>
        <end position="20"/>
    </location>
</feature>
<keyword evidence="6" id="KW-1185">Reference proteome</keyword>
<dbReference type="Proteomes" id="UP000002499">
    <property type="component" value="Unassembled WGS sequence"/>
</dbReference>
<sequence>MKLMYWGLALGPTMLQMGAAALDSSENSATKPSGHIVVFKRELTNDHIDRHIDWVNQMHKGNLDGRDDTDQSQGIKHTYRSDAIGFHGYSGRFSDEVLQQIKQHEHVDFVEEDRIITLEPGKRDQGQGENPPVDAGNRNKKNGVGILRQGQGYNSFLEKGRIFDAIVWRDNAKRDQEDGSAANETFQAEKTMFEFTPPSTGPGDFANIDMKEYFTVPETSEIEERVAAEIKELKEEMKKQAEGKAKMIETNEIQTRAENARCPGILRKEYKLTEDYNAEASLSFWGVKADLSVDAKKQLEEVNKHINVEVSLFYQGELGIFMERDEGAPKDISAGSVEAVLGQVKSWADKFEKHACNQDYAYGPLLNEYTVLPAFNQLDDSPQIPDYTIAHIWALEILRLMVKIEEQKKVLSSGAVLDDAQKIEMTAAAIDMMEKCKKWVYS</sequence>